<evidence type="ECO:0000313" key="1">
    <source>
        <dbReference type="EMBL" id="KAI5409636.1"/>
    </source>
</evidence>
<evidence type="ECO:0000313" key="2">
    <source>
        <dbReference type="Proteomes" id="UP001058974"/>
    </source>
</evidence>
<accession>A0A9D4WZY1</accession>
<sequence>MQVLHPEFWVTAAETLAGVSWSKGDGSFGLQDHESSSNMNIEIGSRFDPMCLQLTRTIEYIAAQLGAFNDPTADGNCLGNYNEWSQKIVP</sequence>
<keyword evidence="2" id="KW-1185">Reference proteome</keyword>
<reference evidence="1 2" key="1">
    <citation type="journal article" date="2022" name="Nat. Genet.">
        <title>Improved pea reference genome and pan-genome highlight genomic features and evolutionary characteristics.</title>
        <authorList>
            <person name="Yang T."/>
            <person name="Liu R."/>
            <person name="Luo Y."/>
            <person name="Hu S."/>
            <person name="Wang D."/>
            <person name="Wang C."/>
            <person name="Pandey M.K."/>
            <person name="Ge S."/>
            <person name="Xu Q."/>
            <person name="Li N."/>
            <person name="Li G."/>
            <person name="Huang Y."/>
            <person name="Saxena R.K."/>
            <person name="Ji Y."/>
            <person name="Li M."/>
            <person name="Yan X."/>
            <person name="He Y."/>
            <person name="Liu Y."/>
            <person name="Wang X."/>
            <person name="Xiang C."/>
            <person name="Varshney R.K."/>
            <person name="Ding H."/>
            <person name="Gao S."/>
            <person name="Zong X."/>
        </authorList>
    </citation>
    <scope>NUCLEOTIDE SEQUENCE [LARGE SCALE GENOMIC DNA]</scope>
    <source>
        <strain evidence="1 2">cv. Zhongwan 6</strain>
    </source>
</reference>
<protein>
    <submittedName>
        <fullName evidence="1">Uncharacterized protein</fullName>
    </submittedName>
</protein>
<comment type="caution">
    <text evidence="1">The sequence shown here is derived from an EMBL/GenBank/DDBJ whole genome shotgun (WGS) entry which is preliminary data.</text>
</comment>
<proteinExistence type="predicted"/>
<organism evidence="1 2">
    <name type="scientific">Pisum sativum</name>
    <name type="common">Garden pea</name>
    <name type="synonym">Lathyrus oleraceus</name>
    <dbReference type="NCBI Taxonomy" id="3888"/>
    <lineage>
        <taxon>Eukaryota</taxon>
        <taxon>Viridiplantae</taxon>
        <taxon>Streptophyta</taxon>
        <taxon>Embryophyta</taxon>
        <taxon>Tracheophyta</taxon>
        <taxon>Spermatophyta</taxon>
        <taxon>Magnoliopsida</taxon>
        <taxon>eudicotyledons</taxon>
        <taxon>Gunneridae</taxon>
        <taxon>Pentapetalae</taxon>
        <taxon>rosids</taxon>
        <taxon>fabids</taxon>
        <taxon>Fabales</taxon>
        <taxon>Fabaceae</taxon>
        <taxon>Papilionoideae</taxon>
        <taxon>50 kb inversion clade</taxon>
        <taxon>NPAAA clade</taxon>
        <taxon>Hologalegina</taxon>
        <taxon>IRL clade</taxon>
        <taxon>Fabeae</taxon>
        <taxon>Lathyrus</taxon>
    </lineage>
</organism>
<gene>
    <name evidence="1" type="ORF">KIW84_055176</name>
</gene>
<name>A0A9D4WZY1_PEA</name>
<dbReference type="AlphaFoldDB" id="A0A9D4WZY1"/>
<dbReference type="Gramene" id="Psat05G0517600-T1">
    <property type="protein sequence ID" value="KAI5409636.1"/>
    <property type="gene ID" value="KIW84_055176"/>
</dbReference>
<dbReference type="EMBL" id="JAMSHJ010000005">
    <property type="protein sequence ID" value="KAI5409636.1"/>
    <property type="molecule type" value="Genomic_DNA"/>
</dbReference>
<dbReference type="Proteomes" id="UP001058974">
    <property type="component" value="Chromosome 5"/>
</dbReference>